<evidence type="ECO:0000259" key="11">
    <source>
        <dbReference type="Pfam" id="PF00361"/>
    </source>
</evidence>
<keyword evidence="8 10" id="KW-0472">Membrane</keyword>
<feature type="domain" description="MrpA C-terminal/MbhD" evidence="13">
    <location>
        <begin position="595"/>
        <end position="659"/>
    </location>
</feature>
<evidence type="ECO:0000259" key="13">
    <source>
        <dbReference type="Pfam" id="PF13244"/>
    </source>
</evidence>
<dbReference type="GO" id="GO:0015297">
    <property type="term" value="F:antiporter activity"/>
    <property type="evidence" value="ECO:0007669"/>
    <property type="project" value="UniProtKB-KW"/>
</dbReference>
<name>A0A7W7XYD7_9GAMM</name>
<keyword evidence="7" id="KW-0406">Ion transport</keyword>
<dbReference type="InterPro" id="IPR001516">
    <property type="entry name" value="Proton_antipo_N"/>
</dbReference>
<feature type="transmembrane region" description="Helical" evidence="10">
    <location>
        <begin position="60"/>
        <end position="87"/>
    </location>
</feature>
<evidence type="ECO:0000256" key="7">
    <source>
        <dbReference type="ARBA" id="ARBA00023065"/>
    </source>
</evidence>
<dbReference type="InterPro" id="IPR050616">
    <property type="entry name" value="CPA3_Na-H_Antiporter_A"/>
</dbReference>
<feature type="domain" description="NADH-Ubiquinone oxidoreductase (complex I) chain 5 N-terminal" evidence="12">
    <location>
        <begin position="53"/>
        <end position="98"/>
    </location>
</feature>
<dbReference type="RefSeq" id="WP_183947002.1">
    <property type="nucleotide sequence ID" value="NZ_JACHHX010000002.1"/>
</dbReference>
<evidence type="ECO:0000256" key="2">
    <source>
        <dbReference type="ARBA" id="ARBA00022448"/>
    </source>
</evidence>
<protein>
    <submittedName>
        <fullName evidence="15">Multicomponent Na+:H+ antiporter subunit A</fullName>
    </submittedName>
</protein>
<dbReference type="EMBL" id="JACHHX010000002">
    <property type="protein sequence ID" value="MBB5014407.1"/>
    <property type="molecule type" value="Genomic_DNA"/>
</dbReference>
<keyword evidence="4" id="KW-1003">Cell membrane</keyword>
<feature type="transmembrane region" description="Helical" evidence="10">
    <location>
        <begin position="99"/>
        <end position="117"/>
    </location>
</feature>
<comment type="caution">
    <text evidence="15">The sequence shown here is derived from an EMBL/GenBank/DDBJ whole genome shotgun (WGS) entry which is preliminary data.</text>
</comment>
<evidence type="ECO:0000313" key="16">
    <source>
        <dbReference type="Proteomes" id="UP000519004"/>
    </source>
</evidence>
<feature type="transmembrane region" description="Helical" evidence="10">
    <location>
        <begin position="123"/>
        <end position="141"/>
    </location>
</feature>
<proteinExistence type="predicted"/>
<organism evidence="15 16">
    <name type="scientific">Rehaibacterium terrae</name>
    <dbReference type="NCBI Taxonomy" id="1341696"/>
    <lineage>
        <taxon>Bacteria</taxon>
        <taxon>Pseudomonadati</taxon>
        <taxon>Pseudomonadota</taxon>
        <taxon>Gammaproteobacteria</taxon>
        <taxon>Lysobacterales</taxon>
        <taxon>Lysobacteraceae</taxon>
        <taxon>Rehaibacterium</taxon>
    </lineage>
</organism>
<feature type="transmembrane region" description="Helical" evidence="10">
    <location>
        <begin position="556"/>
        <end position="579"/>
    </location>
</feature>
<dbReference type="InterPro" id="IPR046806">
    <property type="entry name" value="MrpA_C/MbhE"/>
</dbReference>
<accession>A0A7W7XYD7</accession>
<feature type="transmembrane region" description="Helical" evidence="10">
    <location>
        <begin position="153"/>
        <end position="175"/>
    </location>
</feature>
<feature type="transmembrane region" description="Helical" evidence="10">
    <location>
        <begin position="260"/>
        <end position="281"/>
    </location>
</feature>
<feature type="domain" description="NADH:quinone oxidoreductase/Mrp antiporter transmembrane" evidence="11">
    <location>
        <begin position="116"/>
        <end position="397"/>
    </location>
</feature>
<evidence type="ECO:0000313" key="15">
    <source>
        <dbReference type="EMBL" id="MBB5014407.1"/>
    </source>
</evidence>
<dbReference type="InterPro" id="IPR001750">
    <property type="entry name" value="ND/Mrp_TM"/>
</dbReference>
<dbReference type="AlphaFoldDB" id="A0A7W7XYD7"/>
<gene>
    <name evidence="15" type="ORF">HNQ58_000281</name>
</gene>
<feature type="transmembrane region" description="Helical" evidence="10">
    <location>
        <begin position="437"/>
        <end position="457"/>
    </location>
</feature>
<dbReference type="GO" id="GO:0005886">
    <property type="term" value="C:plasma membrane"/>
    <property type="evidence" value="ECO:0007669"/>
    <property type="project" value="UniProtKB-SubCell"/>
</dbReference>
<evidence type="ECO:0000256" key="3">
    <source>
        <dbReference type="ARBA" id="ARBA00022449"/>
    </source>
</evidence>
<feature type="transmembrane region" description="Helical" evidence="10">
    <location>
        <begin position="611"/>
        <end position="631"/>
    </location>
</feature>
<feature type="transmembrane region" description="Helical" evidence="10">
    <location>
        <begin position="396"/>
        <end position="417"/>
    </location>
</feature>
<dbReference type="Pfam" id="PF13244">
    <property type="entry name" value="MbhD"/>
    <property type="match status" value="1"/>
</dbReference>
<feature type="transmembrane region" description="Helical" evidence="10">
    <location>
        <begin position="676"/>
        <end position="695"/>
    </location>
</feature>
<feature type="transmembrane region" description="Helical" evidence="10">
    <location>
        <begin position="21"/>
        <end position="40"/>
    </location>
</feature>
<evidence type="ECO:0000259" key="14">
    <source>
        <dbReference type="Pfam" id="PF20501"/>
    </source>
</evidence>
<feature type="transmembrane region" description="Helical" evidence="10">
    <location>
        <begin position="637"/>
        <end position="656"/>
    </location>
</feature>
<evidence type="ECO:0000256" key="6">
    <source>
        <dbReference type="ARBA" id="ARBA00022989"/>
    </source>
</evidence>
<comment type="subcellular location">
    <subcellularLocation>
        <location evidence="1">Cell membrane</location>
        <topology evidence="1">Multi-pass membrane protein</topology>
    </subcellularLocation>
    <subcellularLocation>
        <location evidence="9">Membrane</location>
        <topology evidence="9">Multi-pass membrane protein</topology>
    </subcellularLocation>
</comment>
<keyword evidence="2" id="KW-0813">Transport</keyword>
<keyword evidence="6 10" id="KW-1133">Transmembrane helix</keyword>
<keyword evidence="5 9" id="KW-0812">Transmembrane</keyword>
<feature type="domain" description="MrpA C-terminal/MbhE" evidence="14">
    <location>
        <begin position="677"/>
        <end position="755"/>
    </location>
</feature>
<feature type="transmembrane region" description="Helical" evidence="10">
    <location>
        <begin position="312"/>
        <end position="333"/>
    </location>
</feature>
<dbReference type="Pfam" id="PF00361">
    <property type="entry name" value="Proton_antipo_M"/>
    <property type="match status" value="1"/>
</dbReference>
<dbReference type="Proteomes" id="UP000519004">
    <property type="component" value="Unassembled WGS sequence"/>
</dbReference>
<evidence type="ECO:0000256" key="10">
    <source>
        <dbReference type="SAM" id="Phobius"/>
    </source>
</evidence>
<evidence type="ECO:0000256" key="9">
    <source>
        <dbReference type="RuleBase" id="RU000320"/>
    </source>
</evidence>
<evidence type="ECO:0000256" key="8">
    <source>
        <dbReference type="ARBA" id="ARBA00023136"/>
    </source>
</evidence>
<evidence type="ECO:0000256" key="5">
    <source>
        <dbReference type="ARBA" id="ARBA00022692"/>
    </source>
</evidence>
<feature type="transmembrane region" description="Helical" evidence="10">
    <location>
        <begin position="354"/>
        <end position="376"/>
    </location>
</feature>
<dbReference type="InterPro" id="IPR025383">
    <property type="entry name" value="MrpA_C/MbhD"/>
</dbReference>
<evidence type="ECO:0000256" key="4">
    <source>
        <dbReference type="ARBA" id="ARBA00022475"/>
    </source>
</evidence>
<keyword evidence="16" id="KW-1185">Reference proteome</keyword>
<evidence type="ECO:0000259" key="12">
    <source>
        <dbReference type="Pfam" id="PF00662"/>
    </source>
</evidence>
<dbReference type="Pfam" id="PF00662">
    <property type="entry name" value="Proton_antipo_N"/>
    <property type="match status" value="1"/>
</dbReference>
<sequence length="760" mass="80091">MPPDPNKLHADHHHAGAASRLGWLALIPLSVFALALGQLGREADALAFVVPWIPSLGIDLAFRLDGLSLLFVLLISGIGTMVLIYAGGYMAGMAQRERLFALLLLFMVAMLGCTTSDNLLLLFGFWELTSLTSFLLVGFKHEYESARKSAQQALMVTAGGGLVLLAGFILLGQAAGTYTISELVTNAEAWRDDPLVKPALICLFVGAFTKSAQLPFHFWLPNAMAAPTPVSAYLHSATMVKLGVYLLARLDPAFDGVAMWHDVLVTIGAITAAWSMLLTLRERDLKRILAWSTVSALGTLVMLIGLPDGDAAAAVAAFLLTHALYKAPLFFVAGNIDHCTGTRNIDHLAGLARAMPWTAAAAALAAVSMAGMPFSLGFVAKELIKISKSEAGVFAWVSYSGVFVNVIAVAVASVAAIRVFWHRGGAPVPEEIREAGWAMRLPPVLIAALGLVFGLWTGLLDPLLGAAAQAIHPALTTMPASLGLEDTEALQAIALAVLLGIVVFVLWDRIHHLLERLMQPLDRLGAQAWYGRLLLAIPALAGILTRALQSGRLSRYTLLCLGFVIAPVALALALPGAFALPAMQAPSLALVGASALLIVASIAACLVRDAFVMLLVSGFVGLGSALAFLFLQAPDLAFTQFAVEVAFVVVIASILLRLRHLGLSAHDDSPALPRAVVAFATAGVLTALLLAATAGPLDSTVPDTLAALSVPEAHGRNVVNVILVDFRAVDTLGEIAVVALAFAGTLPLFALLRRRKEKAA</sequence>
<dbReference type="PANTHER" id="PTHR43373:SF1">
    <property type="entry name" value="NA(+)_H(+) ANTIPORTER SUBUNIT A"/>
    <property type="match status" value="1"/>
</dbReference>
<dbReference type="Pfam" id="PF20501">
    <property type="entry name" value="MbhE"/>
    <property type="match status" value="1"/>
</dbReference>
<feature type="transmembrane region" description="Helical" evidence="10">
    <location>
        <begin position="585"/>
        <end position="604"/>
    </location>
</feature>
<feature type="transmembrane region" description="Helical" evidence="10">
    <location>
        <begin position="489"/>
        <end position="507"/>
    </location>
</feature>
<keyword evidence="3" id="KW-0050">Antiport</keyword>
<dbReference type="PRINTS" id="PR01434">
    <property type="entry name" value="NADHDHGNASE5"/>
</dbReference>
<dbReference type="GO" id="GO:0006811">
    <property type="term" value="P:monoatomic ion transport"/>
    <property type="evidence" value="ECO:0007669"/>
    <property type="project" value="UniProtKB-KW"/>
</dbReference>
<reference evidence="15 16" key="1">
    <citation type="submission" date="2020-08" db="EMBL/GenBank/DDBJ databases">
        <title>Genomic Encyclopedia of Type Strains, Phase IV (KMG-IV): sequencing the most valuable type-strain genomes for metagenomic binning, comparative biology and taxonomic classification.</title>
        <authorList>
            <person name="Goeker M."/>
        </authorList>
    </citation>
    <scope>NUCLEOTIDE SEQUENCE [LARGE SCALE GENOMIC DNA]</scope>
    <source>
        <strain evidence="15 16">DSM 25897</strain>
    </source>
</reference>
<feature type="transmembrane region" description="Helical" evidence="10">
    <location>
        <begin position="735"/>
        <end position="752"/>
    </location>
</feature>
<feature type="transmembrane region" description="Helical" evidence="10">
    <location>
        <begin position="288"/>
        <end position="306"/>
    </location>
</feature>
<dbReference type="PANTHER" id="PTHR43373">
    <property type="entry name" value="NA(+)/H(+) ANTIPORTER SUBUNIT"/>
    <property type="match status" value="1"/>
</dbReference>
<evidence type="ECO:0000256" key="1">
    <source>
        <dbReference type="ARBA" id="ARBA00004651"/>
    </source>
</evidence>